<dbReference type="EMBL" id="BGZK01001335">
    <property type="protein sequence ID" value="GBP77558.1"/>
    <property type="molecule type" value="Genomic_DNA"/>
</dbReference>
<evidence type="ECO:0000313" key="2">
    <source>
        <dbReference type="Proteomes" id="UP000299102"/>
    </source>
</evidence>
<accession>A0A4C1YN33</accession>
<reference evidence="1 2" key="1">
    <citation type="journal article" date="2019" name="Commun. Biol.">
        <title>The bagworm genome reveals a unique fibroin gene that provides high tensile strength.</title>
        <authorList>
            <person name="Kono N."/>
            <person name="Nakamura H."/>
            <person name="Ohtoshi R."/>
            <person name="Tomita M."/>
            <person name="Numata K."/>
            <person name="Arakawa K."/>
        </authorList>
    </citation>
    <scope>NUCLEOTIDE SEQUENCE [LARGE SCALE GENOMIC DNA]</scope>
</reference>
<comment type="caution">
    <text evidence="1">The sequence shown here is derived from an EMBL/GenBank/DDBJ whole genome shotgun (WGS) entry which is preliminary data.</text>
</comment>
<keyword evidence="2" id="KW-1185">Reference proteome</keyword>
<sequence length="246" mass="28036">MPRIIKANITQLTFLSRLSTILPLDRHPIAYNREIYRNNRRAGGYTLREKNDYLSLSSCNKSSSARHSVRVAAPLPSSAFNFAKFKRERRSFEGEASTGRPLTSETQENIQANEKLIQENRRFTCTELEEGLGIRSAAMQTTIHDHLYLRSVVRHSSGPLLTTHVPLVSDDDAPLHEPPTEKIIRSDCTDHSTITWSYESSRRTGGSNWMRCGRIAKFCGRRPGAPRLRYDKICPFDGEIFMVLPR</sequence>
<protein>
    <submittedName>
        <fullName evidence="1">Uncharacterized protein</fullName>
    </submittedName>
</protein>
<gene>
    <name evidence="1" type="ORF">EVAR_99127_1</name>
</gene>
<dbReference type="Proteomes" id="UP000299102">
    <property type="component" value="Unassembled WGS sequence"/>
</dbReference>
<name>A0A4C1YN33_EUMVA</name>
<proteinExistence type="predicted"/>
<dbReference type="AlphaFoldDB" id="A0A4C1YN33"/>
<organism evidence="1 2">
    <name type="scientific">Eumeta variegata</name>
    <name type="common">Bagworm moth</name>
    <name type="synonym">Eumeta japonica</name>
    <dbReference type="NCBI Taxonomy" id="151549"/>
    <lineage>
        <taxon>Eukaryota</taxon>
        <taxon>Metazoa</taxon>
        <taxon>Ecdysozoa</taxon>
        <taxon>Arthropoda</taxon>
        <taxon>Hexapoda</taxon>
        <taxon>Insecta</taxon>
        <taxon>Pterygota</taxon>
        <taxon>Neoptera</taxon>
        <taxon>Endopterygota</taxon>
        <taxon>Lepidoptera</taxon>
        <taxon>Glossata</taxon>
        <taxon>Ditrysia</taxon>
        <taxon>Tineoidea</taxon>
        <taxon>Psychidae</taxon>
        <taxon>Oiketicinae</taxon>
        <taxon>Eumeta</taxon>
    </lineage>
</organism>
<evidence type="ECO:0000313" key="1">
    <source>
        <dbReference type="EMBL" id="GBP77558.1"/>
    </source>
</evidence>